<protein>
    <submittedName>
        <fullName evidence="1">Uncharacterized protein</fullName>
    </submittedName>
</protein>
<organism evidence="1 2">
    <name type="scientific">Candidatus Dojkabacteria bacterium</name>
    <dbReference type="NCBI Taxonomy" id="2099670"/>
    <lineage>
        <taxon>Bacteria</taxon>
        <taxon>Candidatus Dojkabacteria</taxon>
    </lineage>
</organism>
<comment type="caution">
    <text evidence="1">The sequence shown here is derived from an EMBL/GenBank/DDBJ whole genome shotgun (WGS) entry which is preliminary data.</text>
</comment>
<reference evidence="1 2" key="1">
    <citation type="submission" date="2018-09" db="EMBL/GenBank/DDBJ databases">
        <title>Metagenome Assembled Genomes from an Advanced Water Purification Facility.</title>
        <authorList>
            <person name="Stamps B.W."/>
            <person name="Spear J.R."/>
        </authorList>
    </citation>
    <scope>NUCLEOTIDE SEQUENCE [LARGE SCALE GENOMIC DNA]</scope>
    <source>
        <strain evidence="1">Bin_63_2</strain>
    </source>
</reference>
<proteinExistence type="predicted"/>
<evidence type="ECO:0000313" key="1">
    <source>
        <dbReference type="EMBL" id="TXG78869.1"/>
    </source>
</evidence>
<name>A0A5C7JBN1_9BACT</name>
<sequence length="93" mass="11227">MPFTPTKEQLEGLVVGWNLIHKHWSNTDQDYNQQYQHDYPPLTVDEILTNEQLLSYVSDEEWFHLATEYSYDELVLGDYWELIDNYRTTRPTK</sequence>
<accession>A0A5C7JBN1</accession>
<gene>
    <name evidence="1" type="ORF">E6Q11_00170</name>
</gene>
<dbReference type="AlphaFoldDB" id="A0A5C7JBN1"/>
<evidence type="ECO:0000313" key="2">
    <source>
        <dbReference type="Proteomes" id="UP000321026"/>
    </source>
</evidence>
<dbReference type="EMBL" id="SSDS01000003">
    <property type="protein sequence ID" value="TXG78869.1"/>
    <property type="molecule type" value="Genomic_DNA"/>
</dbReference>
<dbReference type="Proteomes" id="UP000321026">
    <property type="component" value="Unassembled WGS sequence"/>
</dbReference>